<dbReference type="PANTHER" id="PTHR11614">
    <property type="entry name" value="PHOSPHOLIPASE-RELATED"/>
    <property type="match status" value="1"/>
</dbReference>
<gene>
    <name evidence="3" type="ORF">SAMN03080615_03427</name>
</gene>
<dbReference type="Pfam" id="PF12146">
    <property type="entry name" value="Hydrolase_4"/>
    <property type="match status" value="1"/>
</dbReference>
<dbReference type="GO" id="GO:0016787">
    <property type="term" value="F:hydrolase activity"/>
    <property type="evidence" value="ECO:0007669"/>
    <property type="project" value="UniProtKB-KW"/>
</dbReference>
<dbReference type="OrthoDB" id="9806902at2"/>
<dbReference type="FunFam" id="3.40.50.1820:FF:000201">
    <property type="entry name" value="Alpha/beta fold hydrolase"/>
    <property type="match status" value="1"/>
</dbReference>
<evidence type="ECO:0000313" key="4">
    <source>
        <dbReference type="Proteomes" id="UP000198749"/>
    </source>
</evidence>
<dbReference type="InterPro" id="IPR029058">
    <property type="entry name" value="AB_hydrolase_fold"/>
</dbReference>
<dbReference type="AlphaFoldDB" id="A0A1H9KBD8"/>
<evidence type="ECO:0000313" key="3">
    <source>
        <dbReference type="EMBL" id="SEQ96378.1"/>
    </source>
</evidence>
<organism evidence="3 4">
    <name type="scientific">Amphritea atlantica</name>
    <dbReference type="NCBI Taxonomy" id="355243"/>
    <lineage>
        <taxon>Bacteria</taxon>
        <taxon>Pseudomonadati</taxon>
        <taxon>Pseudomonadota</taxon>
        <taxon>Gammaproteobacteria</taxon>
        <taxon>Oceanospirillales</taxon>
        <taxon>Oceanospirillaceae</taxon>
        <taxon>Amphritea</taxon>
    </lineage>
</organism>
<keyword evidence="3" id="KW-0378">Hydrolase</keyword>
<feature type="domain" description="Serine aminopeptidase S33" evidence="1">
    <location>
        <begin position="44"/>
        <end position="278"/>
    </location>
</feature>
<dbReference type="InterPro" id="IPR022744">
    <property type="entry name" value="MeTrfase_dom_put"/>
</dbReference>
<reference evidence="4" key="1">
    <citation type="submission" date="2016-10" db="EMBL/GenBank/DDBJ databases">
        <authorList>
            <person name="Varghese N."/>
            <person name="Submissions S."/>
        </authorList>
    </citation>
    <scope>NUCLEOTIDE SEQUENCE [LARGE SCALE GENOMIC DNA]</scope>
    <source>
        <strain evidence="4">DSM 18887</strain>
    </source>
</reference>
<dbReference type="Gene3D" id="3.40.50.1820">
    <property type="entry name" value="alpha/beta hydrolase"/>
    <property type="match status" value="1"/>
</dbReference>
<dbReference type="CDD" id="cd02440">
    <property type="entry name" value="AdoMet_MTases"/>
    <property type="match status" value="1"/>
</dbReference>
<evidence type="ECO:0000259" key="1">
    <source>
        <dbReference type="Pfam" id="PF12146"/>
    </source>
</evidence>
<dbReference type="Gene3D" id="3.40.50.150">
    <property type="entry name" value="Vaccinia Virus protein VP39"/>
    <property type="match status" value="1"/>
</dbReference>
<accession>A0A1H9KBD8</accession>
<dbReference type="InterPro" id="IPR051044">
    <property type="entry name" value="MAG_DAG_Lipase"/>
</dbReference>
<dbReference type="STRING" id="355243.SAMN03080615_03427"/>
<sequence>MNQPVIIAEETPPISRSAEQHTLLSHDNSELFYRYWPAIQSTNSQRAIVMFHRGHEHGGRMSHLVDELQLPDTAFFAWDARGLGQSSGARGHAKSFATLVKDIDCFIRHITEAHGFKTDQIIVLGQSVGAVMLTTWVHDYAPEIRGMVLAAPAFDIKLYIPFARQMISMRQKLGGIFTVNSYVKASQLTHDPDRIRSYNADPLITRPIASNLLLDLYAAGERSVKDAHAINTPTLTLVSGSDWVVRKQPQYEFAARLGSSNKRLIELPGFFHDTLGELNREQALTEIRQFTSELFDTPRHQPDLRQSDQQGQGYQHYKSLATAETGLKQTYWQLLQKMVGLGAQLSEGYRLGKETGFDSGSTLDYVYRNQPQGKNWLGRQIDRVYLNSIGWRGIRLRKLHLEQLINQAIDQLQANQQPVRIVDIAAGHGRYILDAIAPRKDDIDSILLRDFSDINVTAGSQALIQRGMDRFGSFQQGDAFDQASVAAVQPEPSLAIVSGLYELFSDNSLLQSSLAGLADAVKPGGYLIYTNQPWHPQQELIARVLSSHQSNQPWVMRCRSQGEMDQLVAEAGFEKCTQLIDQWGIFSVSIAQRR</sequence>
<protein>
    <submittedName>
        <fullName evidence="3">Lysophospholipase, alpha-beta hydrolase superfamily</fullName>
    </submittedName>
</protein>
<dbReference type="EMBL" id="FOGB01000012">
    <property type="protein sequence ID" value="SEQ96378.1"/>
    <property type="molecule type" value="Genomic_DNA"/>
</dbReference>
<evidence type="ECO:0000259" key="2">
    <source>
        <dbReference type="Pfam" id="PF12147"/>
    </source>
</evidence>
<dbReference type="InterPro" id="IPR022742">
    <property type="entry name" value="Hydrolase_4"/>
</dbReference>
<dbReference type="SUPFAM" id="SSF53335">
    <property type="entry name" value="S-adenosyl-L-methionine-dependent methyltransferases"/>
    <property type="match status" value="1"/>
</dbReference>
<proteinExistence type="predicted"/>
<dbReference type="SUPFAM" id="SSF53474">
    <property type="entry name" value="alpha/beta-Hydrolases"/>
    <property type="match status" value="1"/>
</dbReference>
<keyword evidence="4" id="KW-1185">Reference proteome</keyword>
<dbReference type="RefSeq" id="WP_091360642.1">
    <property type="nucleotide sequence ID" value="NZ_AP025284.1"/>
</dbReference>
<name>A0A1H9KBD8_9GAMM</name>
<feature type="domain" description="Methyltransferase" evidence="2">
    <location>
        <begin position="287"/>
        <end position="593"/>
    </location>
</feature>
<dbReference type="InterPro" id="IPR029063">
    <property type="entry name" value="SAM-dependent_MTases_sf"/>
</dbReference>
<dbReference type="Pfam" id="PF12147">
    <property type="entry name" value="Methyltransf_20"/>
    <property type="match status" value="1"/>
</dbReference>
<dbReference type="Proteomes" id="UP000198749">
    <property type="component" value="Unassembled WGS sequence"/>
</dbReference>